<accession>A0A398BRM9</accession>
<dbReference type="OrthoDB" id="9804758at2"/>
<evidence type="ECO:0008006" key="3">
    <source>
        <dbReference type="Google" id="ProtNLM"/>
    </source>
</evidence>
<evidence type="ECO:0000313" key="2">
    <source>
        <dbReference type="Proteomes" id="UP000266649"/>
    </source>
</evidence>
<evidence type="ECO:0000313" key="1">
    <source>
        <dbReference type="EMBL" id="RID93082.1"/>
    </source>
</evidence>
<comment type="caution">
    <text evidence="1">The sequence shown here is derived from an EMBL/GenBank/DDBJ whole genome shotgun (WGS) entry which is preliminary data.</text>
</comment>
<keyword evidence="2" id="KW-1185">Reference proteome</keyword>
<dbReference type="RefSeq" id="WP_119133731.1">
    <property type="nucleotide sequence ID" value="NZ_QXXQ01000002.1"/>
</dbReference>
<dbReference type="AlphaFoldDB" id="A0A398BRM9"/>
<gene>
    <name evidence="1" type="ORF">D2N39_05365</name>
</gene>
<reference evidence="1 2" key="1">
    <citation type="submission" date="2018-09" db="EMBL/GenBank/DDBJ databases">
        <title>Gemmobacter lutimaris sp. nov., a marine bacterium isolated from tidal flat.</title>
        <authorList>
            <person name="Lee D.W."/>
            <person name="Yoo Y."/>
            <person name="Kim J.-J."/>
            <person name="Kim B.S."/>
        </authorList>
    </citation>
    <scope>NUCLEOTIDE SEQUENCE [LARGE SCALE GENOMIC DNA]</scope>
    <source>
        <strain evidence="1 2">YJ-T1-11</strain>
    </source>
</reference>
<protein>
    <recommendedName>
        <fullName evidence="3">DUF429 domain-containing protein</fullName>
    </recommendedName>
</protein>
<name>A0A398BRM9_9RHOB</name>
<dbReference type="EMBL" id="QXXQ01000002">
    <property type="protein sequence ID" value="RID93082.1"/>
    <property type="molecule type" value="Genomic_DNA"/>
</dbReference>
<organism evidence="1 2">
    <name type="scientific">Gemmobacter lutimaris</name>
    <dbReference type="NCBI Taxonomy" id="2306023"/>
    <lineage>
        <taxon>Bacteria</taxon>
        <taxon>Pseudomonadati</taxon>
        <taxon>Pseudomonadota</taxon>
        <taxon>Alphaproteobacteria</taxon>
        <taxon>Rhodobacterales</taxon>
        <taxon>Paracoccaceae</taxon>
        <taxon>Gemmobacter</taxon>
    </lineage>
</organism>
<dbReference type="Proteomes" id="UP000266649">
    <property type="component" value="Unassembled WGS sequence"/>
</dbReference>
<sequence>MRGLNIAVVDWSAASRPTPARESADAIWIGLCTDRAERQIYCRTRAEAEARIIAETATGNWLVGFDFPMGYPAGFAARLTGKASARNLHDWLERAVQDAPDNANNRFEVAAAINRHLGGPGPFWGCPATVNLPGLPHRKTVDYPALGLAERRAVERCIRSAQPVWKLYTTGSVGSQALTGLPVIARLARRADTTVWPFEPPARVTLAEVYPSLLAVEVRAEGDSVKDRAQVRLLARALHRLAAAGRLPEMLDCPPEARPEEGWVLGAGHEALLSGAIR</sequence>
<proteinExistence type="predicted"/>